<dbReference type="PANTHER" id="PTHR30221:SF18">
    <property type="entry name" value="SLL0590 PROTEIN"/>
    <property type="match status" value="1"/>
</dbReference>
<dbReference type="Pfam" id="PF21082">
    <property type="entry name" value="MS_channel_3rd"/>
    <property type="match status" value="1"/>
</dbReference>
<dbReference type="InterPro" id="IPR045275">
    <property type="entry name" value="MscS_archaea/bacteria_type"/>
</dbReference>
<keyword evidence="4" id="KW-0812">Transmembrane</keyword>
<evidence type="ECO:0000256" key="5">
    <source>
        <dbReference type="ARBA" id="ARBA00022989"/>
    </source>
</evidence>
<dbReference type="Gene3D" id="1.10.287.1260">
    <property type="match status" value="1"/>
</dbReference>
<reference evidence="7 8" key="1">
    <citation type="submission" date="2018-01" db="EMBL/GenBank/DDBJ databases">
        <title>Complete genome sequence of Bacteriovorax stolpii DSM12778.</title>
        <authorList>
            <person name="Tang B."/>
            <person name="Chang J."/>
        </authorList>
    </citation>
    <scope>NUCLEOTIDE SEQUENCE [LARGE SCALE GENOMIC DNA]</scope>
    <source>
        <strain evidence="7 8">DSM 12778</strain>
    </source>
</reference>
<comment type="similarity">
    <text evidence="2">Belongs to the MscS (TC 1.A.23) family.</text>
</comment>
<evidence type="ECO:0000256" key="3">
    <source>
        <dbReference type="ARBA" id="ARBA00022475"/>
    </source>
</evidence>
<dbReference type="InterPro" id="IPR011066">
    <property type="entry name" value="MscS_channel_C_sf"/>
</dbReference>
<keyword evidence="6" id="KW-0472">Membrane</keyword>
<evidence type="ECO:0000256" key="1">
    <source>
        <dbReference type="ARBA" id="ARBA00004651"/>
    </source>
</evidence>
<dbReference type="SUPFAM" id="SSF82689">
    <property type="entry name" value="Mechanosensitive channel protein MscS (YggB), C-terminal domain"/>
    <property type="match status" value="1"/>
</dbReference>
<organism evidence="7 8">
    <name type="scientific">Bacteriovorax stolpii</name>
    <name type="common">Bdellovibrio stolpii</name>
    <dbReference type="NCBI Taxonomy" id="960"/>
    <lineage>
        <taxon>Bacteria</taxon>
        <taxon>Pseudomonadati</taxon>
        <taxon>Bdellovibrionota</taxon>
        <taxon>Bacteriovoracia</taxon>
        <taxon>Bacteriovoracales</taxon>
        <taxon>Bacteriovoracaceae</taxon>
        <taxon>Bacteriovorax</taxon>
    </lineage>
</organism>
<gene>
    <name evidence="7" type="ORF">C0V70_06380</name>
</gene>
<dbReference type="RefSeq" id="WP_102243036.1">
    <property type="nucleotide sequence ID" value="NZ_CP025704.1"/>
</dbReference>
<dbReference type="GO" id="GO:0008381">
    <property type="term" value="F:mechanosensitive monoatomic ion channel activity"/>
    <property type="evidence" value="ECO:0007669"/>
    <property type="project" value="InterPro"/>
</dbReference>
<sequence>MLDNYTFHIKALVNLGISVAIIFVIFYCCQFILRLLTKKQLPWLKPIHFKNNEIISVDMMAMTLANTVRVLQWVLILSALYISIPYILQELPTTHDYAVTLMSSVQKNLWQVGDSLLNFIPNVFFIAFVIFITRGIVKFLKFIFSKIERGELVIDGFYAEWGNTTFQLLRFLICMFALVIIYPYLPGAGTKALEGVSVFVGLMISLGSSSAIANIIAGVMISYMRAFRIGDYVKIGDSMGRVVEKGLIVTKVMTYKNEEITIPNTQILSSQVTNYTTQAQSKDLILYTTITIGYDTPWPKVHQMMIEAAERSPLISKDRRPFVLQTALNDYHISYQLNAFTGHEDKIPGAYSELHQNLQQVFSENKVEIMSPGFTVLRNQPKDTTPVL</sequence>
<proteinExistence type="inferred from homology"/>
<dbReference type="GO" id="GO:0005886">
    <property type="term" value="C:plasma membrane"/>
    <property type="evidence" value="ECO:0007669"/>
    <property type="project" value="UniProtKB-SubCell"/>
</dbReference>
<name>A0A2K9NQG2_BACTC</name>
<dbReference type="EMBL" id="CP025704">
    <property type="protein sequence ID" value="AUN97743.1"/>
    <property type="molecule type" value="Genomic_DNA"/>
</dbReference>
<dbReference type="Gene3D" id="3.30.70.100">
    <property type="match status" value="1"/>
</dbReference>
<evidence type="ECO:0000256" key="2">
    <source>
        <dbReference type="ARBA" id="ARBA00008017"/>
    </source>
</evidence>
<dbReference type="Pfam" id="PF00924">
    <property type="entry name" value="MS_channel_2nd"/>
    <property type="match status" value="1"/>
</dbReference>
<evidence type="ECO:0000256" key="4">
    <source>
        <dbReference type="ARBA" id="ARBA00022692"/>
    </source>
</evidence>
<keyword evidence="8" id="KW-1185">Reference proteome</keyword>
<dbReference type="Proteomes" id="UP000235584">
    <property type="component" value="Chromosome"/>
</dbReference>
<dbReference type="InterPro" id="IPR006685">
    <property type="entry name" value="MscS_channel_2nd"/>
</dbReference>
<dbReference type="InterPro" id="IPR010920">
    <property type="entry name" value="LSM_dom_sf"/>
</dbReference>
<dbReference type="KEGG" id="bsto:C0V70_06380"/>
<keyword evidence="3" id="KW-1003">Cell membrane</keyword>
<keyword evidence="5" id="KW-1133">Transmembrane helix</keyword>
<dbReference type="PANTHER" id="PTHR30221">
    <property type="entry name" value="SMALL-CONDUCTANCE MECHANOSENSITIVE CHANNEL"/>
    <property type="match status" value="1"/>
</dbReference>
<dbReference type="Gene3D" id="2.30.30.60">
    <property type="match status" value="1"/>
</dbReference>
<evidence type="ECO:0000313" key="8">
    <source>
        <dbReference type="Proteomes" id="UP000235584"/>
    </source>
</evidence>
<evidence type="ECO:0000313" key="7">
    <source>
        <dbReference type="EMBL" id="AUN97743.1"/>
    </source>
</evidence>
<dbReference type="InterPro" id="IPR049278">
    <property type="entry name" value="MS_channel_C"/>
</dbReference>
<dbReference type="InterPro" id="IPR023408">
    <property type="entry name" value="MscS_beta-dom_sf"/>
</dbReference>
<evidence type="ECO:0000256" key="6">
    <source>
        <dbReference type="ARBA" id="ARBA00023136"/>
    </source>
</evidence>
<accession>A0A2K9NQG2</accession>
<dbReference type="AlphaFoldDB" id="A0A2K9NQG2"/>
<protein>
    <submittedName>
        <fullName evidence="7">Uncharacterized protein</fullName>
    </submittedName>
</protein>
<comment type="subcellular location">
    <subcellularLocation>
        <location evidence="1">Cell membrane</location>
        <topology evidence="1">Multi-pass membrane protein</topology>
    </subcellularLocation>
</comment>
<dbReference type="SUPFAM" id="SSF50182">
    <property type="entry name" value="Sm-like ribonucleoproteins"/>
    <property type="match status" value="1"/>
</dbReference>